<dbReference type="Proteomes" id="UP000515928">
    <property type="component" value="Chromosome"/>
</dbReference>
<accession>A0A7G9S180</accession>
<name>A0A7G9S180_9FIRM</name>
<dbReference type="PROSITE" id="PS51186">
    <property type="entry name" value="GNAT"/>
    <property type="match status" value="1"/>
</dbReference>
<dbReference type="KEGG" id="eio:H9L01_04425"/>
<dbReference type="AlphaFoldDB" id="A0A7G9S180"/>
<dbReference type="InterPro" id="IPR050276">
    <property type="entry name" value="MshD_Acetyltransferase"/>
</dbReference>
<evidence type="ECO:0000313" key="2">
    <source>
        <dbReference type="EMBL" id="QNN61605.1"/>
    </source>
</evidence>
<keyword evidence="3" id="KW-1185">Reference proteome</keyword>
<reference evidence="2 3" key="1">
    <citation type="submission" date="2020-08" db="EMBL/GenBank/DDBJ databases">
        <title>Genome sequence of Erysipelothrix inopinata DSM 15511T.</title>
        <authorList>
            <person name="Hyun D.-W."/>
            <person name="Bae J.-W."/>
        </authorList>
    </citation>
    <scope>NUCLEOTIDE SEQUENCE [LARGE SCALE GENOMIC DNA]</scope>
    <source>
        <strain evidence="2 3">DSM 15511</strain>
    </source>
</reference>
<dbReference type="PANTHER" id="PTHR43617">
    <property type="entry name" value="L-AMINO ACID N-ACETYLTRANSFERASE"/>
    <property type="match status" value="1"/>
</dbReference>
<dbReference type="SUPFAM" id="SSF55729">
    <property type="entry name" value="Acyl-CoA N-acyltransferases (Nat)"/>
    <property type="match status" value="1"/>
</dbReference>
<protein>
    <submittedName>
        <fullName evidence="2">GNAT family N-acetyltransferase</fullName>
    </submittedName>
</protein>
<dbReference type="GO" id="GO:0016747">
    <property type="term" value="F:acyltransferase activity, transferring groups other than amino-acyl groups"/>
    <property type="evidence" value="ECO:0007669"/>
    <property type="project" value="InterPro"/>
</dbReference>
<dbReference type="PANTHER" id="PTHR43617:SF38">
    <property type="entry name" value="N-ACETYLTRANSFERASE DOMAIN-CONTAINING PROTEIN"/>
    <property type="match status" value="1"/>
</dbReference>
<evidence type="ECO:0000259" key="1">
    <source>
        <dbReference type="PROSITE" id="PS51186"/>
    </source>
</evidence>
<feature type="domain" description="N-acetyltransferase" evidence="1">
    <location>
        <begin position="1"/>
        <end position="157"/>
    </location>
</feature>
<dbReference type="EMBL" id="CP060715">
    <property type="protein sequence ID" value="QNN61605.1"/>
    <property type="molecule type" value="Genomic_DNA"/>
</dbReference>
<organism evidence="2 3">
    <name type="scientific">Erysipelothrix inopinata</name>
    <dbReference type="NCBI Taxonomy" id="225084"/>
    <lineage>
        <taxon>Bacteria</taxon>
        <taxon>Bacillati</taxon>
        <taxon>Bacillota</taxon>
        <taxon>Erysipelotrichia</taxon>
        <taxon>Erysipelotrichales</taxon>
        <taxon>Erysipelotrichaceae</taxon>
        <taxon>Erysipelothrix</taxon>
    </lineage>
</organism>
<dbReference type="Pfam" id="PF13673">
    <property type="entry name" value="Acetyltransf_10"/>
    <property type="match status" value="1"/>
</dbReference>
<dbReference type="RefSeq" id="WP_187534804.1">
    <property type="nucleotide sequence ID" value="NZ_CBCSHU010000003.1"/>
</dbReference>
<gene>
    <name evidence="2" type="ORF">H9L01_04425</name>
</gene>
<dbReference type="InterPro" id="IPR000182">
    <property type="entry name" value="GNAT_dom"/>
</dbReference>
<keyword evidence="2" id="KW-0808">Transferase</keyword>
<proteinExistence type="predicted"/>
<dbReference type="InterPro" id="IPR016181">
    <property type="entry name" value="Acyl_CoA_acyltransferase"/>
</dbReference>
<dbReference type="Gene3D" id="3.40.630.30">
    <property type="match status" value="1"/>
</dbReference>
<dbReference type="CDD" id="cd04301">
    <property type="entry name" value="NAT_SF"/>
    <property type="match status" value="1"/>
</dbReference>
<evidence type="ECO:0000313" key="3">
    <source>
        <dbReference type="Proteomes" id="UP000515928"/>
    </source>
</evidence>
<sequence>MIRIATKEDIGAIQLIANITLSQAYSEVMSPQTQEQFTETHYSDEALLERIEKDRILVAEDDGLVHGFSIYQVREEDTRIYAIYILPKYQKQGLGKDFVKEIAKRVKKESKYLVVEIENGNKTAEAFYKNLGFELEGFSPDEVFGQPFKTIKLKRAI</sequence>